<evidence type="ECO:0000313" key="2">
    <source>
        <dbReference type="Proteomes" id="UP000282876"/>
    </source>
</evidence>
<reference evidence="1 2" key="1">
    <citation type="submission" date="2018-10" db="EMBL/GenBank/DDBJ databases">
        <title>Draft genome sequence of the microsporidian Tubulinosema ratisbonensis.</title>
        <authorList>
            <person name="Polonais V."/>
            <person name="Peyretaillade E."/>
            <person name="Niehus S."/>
            <person name="Wawrzyniak I."/>
            <person name="Franchet A."/>
            <person name="Gaspin C."/>
            <person name="Reichstadt M."/>
            <person name="Belser C."/>
            <person name="Labadie K."/>
            <person name="Delbac F."/>
            <person name="Ferrandon D."/>
        </authorList>
    </citation>
    <scope>NUCLEOTIDE SEQUENCE [LARGE SCALE GENOMIC DNA]</scope>
    <source>
        <strain evidence="1 2">Franzen</strain>
    </source>
</reference>
<sequence>MLAHLLFSIIYTSSIKKNVGLFELYNVSKWFESRDYDNHLIARSKYIFIINELHGIIQTNPQFAYKTFDNFNECNSRERFITITKEFLFYLSFRFYFPKTLSHGSFVLISKEILKRWEIVGHDKINTSRQFLNHLNQIFSKIETMAEIYPCLYQH</sequence>
<dbReference type="Proteomes" id="UP000282876">
    <property type="component" value="Unassembled WGS sequence"/>
</dbReference>
<evidence type="ECO:0000313" key="1">
    <source>
        <dbReference type="EMBL" id="RVD91229.1"/>
    </source>
</evidence>
<comment type="caution">
    <text evidence="1">The sequence shown here is derived from an EMBL/GenBank/DDBJ whole genome shotgun (WGS) entry which is preliminary data.</text>
</comment>
<dbReference type="VEuPathDB" id="MicrosporidiaDB:TUBRATIS_23260"/>
<proteinExistence type="predicted"/>
<keyword evidence="2" id="KW-1185">Reference proteome</keyword>
<dbReference type="AlphaFoldDB" id="A0A437AJE1"/>
<name>A0A437AJE1_9MICR</name>
<protein>
    <submittedName>
        <fullName evidence="1">Uncharacterized protein</fullName>
    </submittedName>
</protein>
<dbReference type="EMBL" id="RCSS01000598">
    <property type="protein sequence ID" value="RVD91229.1"/>
    <property type="molecule type" value="Genomic_DNA"/>
</dbReference>
<accession>A0A437AJE1</accession>
<gene>
    <name evidence="1" type="ORF">TUBRATIS_23260</name>
</gene>
<organism evidence="1 2">
    <name type="scientific">Tubulinosema ratisbonensis</name>
    <dbReference type="NCBI Taxonomy" id="291195"/>
    <lineage>
        <taxon>Eukaryota</taxon>
        <taxon>Fungi</taxon>
        <taxon>Fungi incertae sedis</taxon>
        <taxon>Microsporidia</taxon>
        <taxon>Tubulinosematoidea</taxon>
        <taxon>Tubulinosematidae</taxon>
        <taxon>Tubulinosema</taxon>
    </lineage>
</organism>